<sequence length="615" mass="63425">MYKGQVLAGRPHGKGQYWAPAVRPGGAMRLVYEGDFCKGVREGQGTAYEHSGEVYTGAWQQNKRTGPGRLTYKDGSIYDGMWHADRRHGVGTFYHTSGDIFVGTFVDGKRHGLGTTYMPSRGKKYVAEYVNDCPSCGSFFDLGDDDVEPPPSQQLRGTIAAGTLRQHLASQQPPSQLPVLQLSQPSKVLAKEFVAVRQQRKQLKPGAADAAAAGDNTLPADSISLLRHAFILIAGGDDTAAFVLPHQLQELMVLAGLDPAAASVVKLLGLLQERIARAAGSGGEARLHLDEFLGVVCFFRQQPLEVLEHEQVQQAAADAAARAAAAAAAEEEGGEEEQQQCEEGQESWQEHAEGDDAMQPAAAAAADTSSVPAWGAATDEDMLERHIEQHRSRGQSAAAKPAPEPDSVVSCLDIADPESGAQAAAEPQQAAEPQAAEQQAAEQQVAESGKAPGSSLQVQQPELPSAVDLVGCASSEACEAADGEPQCQIEEAAPAGCAAASHMVDDTESTATATAEASAASAAESKLEAASSGAADQMGDEAGDRADAIPEGDTEAGPAEDAGVEATAAGAASGQAVLGALMAAAGDAGQDGAAVELGEAAEAAADSNGSSEERN</sequence>
<evidence type="ECO:0000256" key="4">
    <source>
        <dbReference type="ARBA" id="ARBA00039854"/>
    </source>
</evidence>
<feature type="compositionally biased region" description="Acidic residues" evidence="6">
    <location>
        <begin position="329"/>
        <end position="345"/>
    </location>
</feature>
<name>A0A383W9Y2_TETOB</name>
<feature type="compositionally biased region" description="Low complexity" evidence="6">
    <location>
        <begin position="421"/>
        <end position="447"/>
    </location>
</feature>
<proteinExistence type="predicted"/>
<feature type="compositionally biased region" description="Low complexity" evidence="6">
    <location>
        <begin position="509"/>
        <end position="535"/>
    </location>
</feature>
<dbReference type="SMART" id="SM00698">
    <property type="entry name" value="MORN"/>
    <property type="match status" value="5"/>
</dbReference>
<keyword evidence="8" id="KW-1185">Reference proteome</keyword>
<dbReference type="GO" id="GO:0001669">
    <property type="term" value="C:acrosomal vesicle"/>
    <property type="evidence" value="ECO:0007669"/>
    <property type="project" value="UniProtKB-SubCell"/>
</dbReference>
<dbReference type="SUPFAM" id="SSF82185">
    <property type="entry name" value="Histone H3 K4-specific methyltransferase SET7/9 N-terminal domain"/>
    <property type="match status" value="1"/>
</dbReference>
<feature type="compositionally biased region" description="Low complexity" evidence="6">
    <location>
        <begin position="559"/>
        <end position="570"/>
    </location>
</feature>
<evidence type="ECO:0000256" key="1">
    <source>
        <dbReference type="ARBA" id="ARBA00004218"/>
    </source>
</evidence>
<keyword evidence="2" id="KW-0677">Repeat</keyword>
<comment type="subcellular location">
    <subcellularLocation>
        <location evidence="1">Cytoplasmic vesicle</location>
        <location evidence="1">Secretory vesicle</location>
        <location evidence="1">Acrosome</location>
    </subcellularLocation>
</comment>
<evidence type="ECO:0000313" key="7">
    <source>
        <dbReference type="EMBL" id="SZX73794.1"/>
    </source>
</evidence>
<protein>
    <recommendedName>
        <fullName evidence="4">MORN repeat-containing protein 3</fullName>
    </recommendedName>
</protein>
<dbReference type="AlphaFoldDB" id="A0A383W9Y2"/>
<dbReference type="Pfam" id="PF02493">
    <property type="entry name" value="MORN"/>
    <property type="match status" value="5"/>
</dbReference>
<dbReference type="InterPro" id="IPR052472">
    <property type="entry name" value="MORN3"/>
</dbReference>
<gene>
    <name evidence="7" type="ORF">BQ4739_LOCUS14047</name>
</gene>
<reference evidence="7 8" key="1">
    <citation type="submission" date="2016-10" db="EMBL/GenBank/DDBJ databases">
        <authorList>
            <person name="Cai Z."/>
        </authorList>
    </citation>
    <scope>NUCLEOTIDE SEQUENCE [LARGE SCALE GENOMIC DNA]</scope>
</reference>
<feature type="region of interest" description="Disordered" evidence="6">
    <location>
        <begin position="504"/>
        <end position="570"/>
    </location>
</feature>
<comment type="function">
    <text evidence="5">Assembles a suppression complex (suppresome) by tethering SIRT1 and MDM2 to regulate composite modifications of p53/TP53. Confers both deacetylation-mediated functional inactivation, by SIRT1, and ubiquitination-dependent degradation, by MDM2, of p53/TP53, promoting a proliferative and cell survival behaviors. May play a role in the regulation of spermatogenesis.</text>
</comment>
<dbReference type="Gene3D" id="2.20.110.10">
    <property type="entry name" value="Histone H3 K4-specific methyltransferase SET7/9 N-terminal domain"/>
    <property type="match status" value="2"/>
</dbReference>
<dbReference type="GO" id="GO:0016020">
    <property type="term" value="C:membrane"/>
    <property type="evidence" value="ECO:0007669"/>
    <property type="project" value="UniProtKB-ARBA"/>
</dbReference>
<keyword evidence="3" id="KW-0968">Cytoplasmic vesicle</keyword>
<dbReference type="Proteomes" id="UP000256970">
    <property type="component" value="Unassembled WGS sequence"/>
</dbReference>
<feature type="region of interest" description="Disordered" evidence="6">
    <location>
        <begin position="323"/>
        <end position="371"/>
    </location>
</feature>
<evidence type="ECO:0000256" key="5">
    <source>
        <dbReference type="ARBA" id="ARBA00045851"/>
    </source>
</evidence>
<evidence type="ECO:0000256" key="3">
    <source>
        <dbReference type="ARBA" id="ARBA00023329"/>
    </source>
</evidence>
<accession>A0A383W9Y2</accession>
<feature type="region of interest" description="Disordered" evidence="6">
    <location>
        <begin position="388"/>
        <end position="459"/>
    </location>
</feature>
<evidence type="ECO:0000256" key="6">
    <source>
        <dbReference type="SAM" id="MobiDB-lite"/>
    </source>
</evidence>
<dbReference type="PANTHER" id="PTHR46511:SF1">
    <property type="entry name" value="MORN REPEAT-CONTAINING PROTEIN 3"/>
    <property type="match status" value="1"/>
</dbReference>
<dbReference type="EMBL" id="FNXT01001197">
    <property type="protein sequence ID" value="SZX73794.1"/>
    <property type="molecule type" value="Genomic_DNA"/>
</dbReference>
<dbReference type="InterPro" id="IPR003409">
    <property type="entry name" value="MORN"/>
</dbReference>
<dbReference type="PANTHER" id="PTHR46511">
    <property type="entry name" value="MORN REPEAT-CONTAINING PROTEIN 3"/>
    <property type="match status" value="1"/>
</dbReference>
<evidence type="ECO:0000313" key="8">
    <source>
        <dbReference type="Proteomes" id="UP000256970"/>
    </source>
</evidence>
<evidence type="ECO:0000256" key="2">
    <source>
        <dbReference type="ARBA" id="ARBA00022737"/>
    </source>
</evidence>
<organism evidence="7 8">
    <name type="scientific">Tetradesmus obliquus</name>
    <name type="common">Green alga</name>
    <name type="synonym">Acutodesmus obliquus</name>
    <dbReference type="NCBI Taxonomy" id="3088"/>
    <lineage>
        <taxon>Eukaryota</taxon>
        <taxon>Viridiplantae</taxon>
        <taxon>Chlorophyta</taxon>
        <taxon>core chlorophytes</taxon>
        <taxon>Chlorophyceae</taxon>
        <taxon>CS clade</taxon>
        <taxon>Sphaeropleales</taxon>
        <taxon>Scenedesmaceae</taxon>
        <taxon>Tetradesmus</taxon>
    </lineage>
</organism>